<reference evidence="8 9" key="1">
    <citation type="journal article" date="2017" name="ISME J.">
        <title>Potential for microbial H2 and metal transformations associated with novel bacteria and archaea in deep terrestrial subsurface sediments.</title>
        <authorList>
            <person name="Hernsdorf A.W."/>
            <person name="Amano Y."/>
            <person name="Miyakawa K."/>
            <person name="Ise K."/>
            <person name="Suzuki Y."/>
            <person name="Anantharaman K."/>
            <person name="Probst A."/>
            <person name="Burstein D."/>
            <person name="Thomas B.C."/>
            <person name="Banfield J.F."/>
        </authorList>
    </citation>
    <scope>NUCLEOTIDE SEQUENCE [LARGE SCALE GENOMIC DNA]</scope>
    <source>
        <strain evidence="8">HGW-Actinobacteria-3</strain>
    </source>
</reference>
<evidence type="ECO:0000256" key="1">
    <source>
        <dbReference type="ARBA" id="ARBA00004184"/>
    </source>
</evidence>
<dbReference type="GO" id="GO:0005886">
    <property type="term" value="C:plasma membrane"/>
    <property type="evidence" value="ECO:0007669"/>
    <property type="project" value="TreeGrafter"/>
</dbReference>
<feature type="compositionally biased region" description="Basic and acidic residues" evidence="6">
    <location>
        <begin position="129"/>
        <end position="142"/>
    </location>
</feature>
<dbReference type="InterPro" id="IPR022284">
    <property type="entry name" value="GPAT/DHAPAT"/>
</dbReference>
<keyword evidence="4" id="KW-0472">Membrane</keyword>
<keyword evidence="5" id="KW-0012">Acyltransferase</keyword>
<evidence type="ECO:0000256" key="5">
    <source>
        <dbReference type="ARBA" id="ARBA00023315"/>
    </source>
</evidence>
<dbReference type="InterPro" id="IPR045520">
    <property type="entry name" value="GPAT/DHAPAT_C"/>
</dbReference>
<sequence length="806" mass="89697">MKEVGRLETAVEALLARDGVELDFRETVDVVSFVFAWKPNPVARVVIKGLARFMRPLEQGSYDGKRITGEPNRASWVIASPLNIFIMQRASYWQKIVLAARLRHAGEINVVEVGPAGGKSGNRSAKSLKNFERQTRSDEKGPDRLEELIRIQRKSDVSLTVVPVARTSHQLTPNSASASAVIRAYRILPQNIIRKAFSCAHMLRTGRVKNCRPFVLSKWCESRDGLELSEQSAILRRELMGNIESQQRACAGPPAVPTREAKRRVLADPVLASYMQEYALDRCATREAVLDEAQSYVDEIASDYRVGVVRWFARAVDILFDRFLTDLEVDRAGIQFLSECDSRSRLILICSHKSYVDPLLIGYALFHSGMVPPHQAAGRNLDFWPVGWLLRHSGAFYMRRTFAGETLYTEVFSAYVRYLLAENYITVIYIEGTRSRDGKLAKPKTGLLEIFADSMKMGICQEIKLVPTYLGYEKVPEENAHVKEMAGGKKVSESVKGLGRIYKSMNTKLGRAYVKFGPPLSMKPTVDTAELEAAALAACESINNVTPITARSLAASSILATTTTWVSVAEARGAARTLLDFARSRGCPMAVDADMDGVIAAIDWFASEGHVSRDSRDGEDGLSVDGNGRRFLEYNKNIPLNHFLDASLDAIASRGCEPRAQHENLAFLRDLLDEEFVFGAAEERSTALLDESVDEKRVIASLLESYVEGYTVAARAAGMICDGSISRDDFVERCFAEGELMLSEGAITRQEAVSKTMMMNAARRFVVLGALEQRREKAKGHRDRVLLSKGPRFDEIALIEERLHQL</sequence>
<evidence type="ECO:0000313" key="9">
    <source>
        <dbReference type="Proteomes" id="UP000233654"/>
    </source>
</evidence>
<dbReference type="CDD" id="cd07993">
    <property type="entry name" value="LPLAT_DHAPAT-like"/>
    <property type="match status" value="1"/>
</dbReference>
<organism evidence="8 9">
    <name type="scientific">Candidatus Anoxymicrobium japonicum</name>
    <dbReference type="NCBI Taxonomy" id="2013648"/>
    <lineage>
        <taxon>Bacteria</taxon>
        <taxon>Bacillati</taxon>
        <taxon>Actinomycetota</taxon>
        <taxon>Candidatus Geothermincolia</taxon>
        <taxon>Candidatus Geothermincolales</taxon>
        <taxon>Candidatus Anoxymicrobiaceae</taxon>
        <taxon>Candidatus Anoxymicrobium</taxon>
    </lineage>
</organism>
<dbReference type="Proteomes" id="UP000233654">
    <property type="component" value="Unassembled WGS sequence"/>
</dbReference>
<dbReference type="SMART" id="SM00563">
    <property type="entry name" value="PlsC"/>
    <property type="match status" value="1"/>
</dbReference>
<evidence type="ECO:0000256" key="6">
    <source>
        <dbReference type="SAM" id="MobiDB-lite"/>
    </source>
</evidence>
<proteinExistence type="inferred from homology"/>
<dbReference type="AlphaFoldDB" id="A0A2N3G6P9"/>
<evidence type="ECO:0000256" key="2">
    <source>
        <dbReference type="ARBA" id="ARBA00007937"/>
    </source>
</evidence>
<dbReference type="InterPro" id="IPR041728">
    <property type="entry name" value="GPAT/DHAPAT_LPLAT"/>
</dbReference>
<dbReference type="GO" id="GO:0012505">
    <property type="term" value="C:endomembrane system"/>
    <property type="evidence" value="ECO:0007669"/>
    <property type="project" value="UniProtKB-SubCell"/>
</dbReference>
<name>A0A2N3G6P9_9ACTN</name>
<evidence type="ECO:0000256" key="4">
    <source>
        <dbReference type="ARBA" id="ARBA00023136"/>
    </source>
</evidence>
<accession>A0A2N3G6P9</accession>
<comment type="caution">
    <text evidence="8">The sequence shown here is derived from an EMBL/GenBank/DDBJ whole genome shotgun (WGS) entry which is preliminary data.</text>
</comment>
<dbReference type="Pfam" id="PF19277">
    <property type="entry name" value="GPAT_C"/>
    <property type="match status" value="2"/>
</dbReference>
<protein>
    <recommendedName>
        <fullName evidence="7">Phospholipid/glycerol acyltransferase domain-containing protein</fullName>
    </recommendedName>
</protein>
<dbReference type="EMBL" id="PHEX01000018">
    <property type="protein sequence ID" value="PKQ28381.1"/>
    <property type="molecule type" value="Genomic_DNA"/>
</dbReference>
<comment type="similarity">
    <text evidence="2">Belongs to the GPAT/DAPAT family.</text>
</comment>
<evidence type="ECO:0000256" key="3">
    <source>
        <dbReference type="ARBA" id="ARBA00022679"/>
    </source>
</evidence>
<feature type="domain" description="Phospholipid/glycerol acyltransferase" evidence="7">
    <location>
        <begin position="346"/>
        <end position="473"/>
    </location>
</feature>
<dbReference type="PANTHER" id="PTHR12563:SF17">
    <property type="entry name" value="DIHYDROXYACETONE PHOSPHATE ACYLTRANSFERASE"/>
    <property type="match status" value="1"/>
</dbReference>
<evidence type="ECO:0000259" key="7">
    <source>
        <dbReference type="SMART" id="SM00563"/>
    </source>
</evidence>
<keyword evidence="3" id="KW-0808">Transferase</keyword>
<dbReference type="SUPFAM" id="SSF69593">
    <property type="entry name" value="Glycerol-3-phosphate (1)-acyltransferase"/>
    <property type="match status" value="1"/>
</dbReference>
<dbReference type="GO" id="GO:0006629">
    <property type="term" value="P:lipid metabolic process"/>
    <property type="evidence" value="ECO:0007669"/>
    <property type="project" value="InterPro"/>
</dbReference>
<dbReference type="Pfam" id="PF01553">
    <property type="entry name" value="Acyltransferase"/>
    <property type="match status" value="1"/>
</dbReference>
<comment type="subcellular location">
    <subcellularLocation>
        <location evidence="1">Endomembrane system</location>
        <topology evidence="1">Peripheral membrane protein</topology>
    </subcellularLocation>
</comment>
<dbReference type="PANTHER" id="PTHR12563">
    <property type="entry name" value="GLYCEROL-3-PHOSPHATE ACYLTRANSFERASE"/>
    <property type="match status" value="1"/>
</dbReference>
<gene>
    <name evidence="8" type="ORF">CVT63_02995</name>
</gene>
<dbReference type="InterPro" id="IPR002123">
    <property type="entry name" value="Plipid/glycerol_acylTrfase"/>
</dbReference>
<evidence type="ECO:0000313" key="8">
    <source>
        <dbReference type="EMBL" id="PKQ28381.1"/>
    </source>
</evidence>
<feature type="region of interest" description="Disordered" evidence="6">
    <location>
        <begin position="119"/>
        <end position="142"/>
    </location>
</feature>
<dbReference type="GO" id="GO:0008374">
    <property type="term" value="F:O-acyltransferase activity"/>
    <property type="evidence" value="ECO:0007669"/>
    <property type="project" value="InterPro"/>
</dbReference>